<dbReference type="PANTHER" id="PTHR43364:SF4">
    <property type="entry name" value="NAD(P)-LINKED OXIDOREDUCTASE SUPERFAMILY PROTEIN"/>
    <property type="match status" value="1"/>
</dbReference>
<feature type="region of interest" description="Disordered" evidence="2">
    <location>
        <begin position="99"/>
        <end position="118"/>
    </location>
</feature>
<protein>
    <submittedName>
        <fullName evidence="5">Oxidoreductase, aldo/keto reductase family protein</fullName>
    </submittedName>
</protein>
<dbReference type="SUPFAM" id="SSF51430">
    <property type="entry name" value="NAD(P)-linked oxidoreductase"/>
    <property type="match status" value="2"/>
</dbReference>
<dbReference type="PANTHER" id="PTHR43364">
    <property type="entry name" value="NADH-SPECIFIC METHYLGLYOXAL REDUCTASE-RELATED"/>
    <property type="match status" value="1"/>
</dbReference>
<feature type="region of interest" description="Disordered" evidence="2">
    <location>
        <begin position="546"/>
        <end position="701"/>
    </location>
</feature>
<dbReference type="InterPro" id="IPR036812">
    <property type="entry name" value="NAD(P)_OxRdtase_dom_sf"/>
</dbReference>
<feature type="compositionally biased region" description="Acidic residues" evidence="2">
    <location>
        <begin position="178"/>
        <end position="187"/>
    </location>
</feature>
<dbReference type="GO" id="GO:0016491">
    <property type="term" value="F:oxidoreductase activity"/>
    <property type="evidence" value="ECO:0007669"/>
    <property type="project" value="UniProtKB-KW"/>
</dbReference>
<organism evidence="5">
    <name type="scientific">Neospora caninum (strain Liverpool)</name>
    <dbReference type="NCBI Taxonomy" id="572307"/>
    <lineage>
        <taxon>Eukaryota</taxon>
        <taxon>Sar</taxon>
        <taxon>Alveolata</taxon>
        <taxon>Apicomplexa</taxon>
        <taxon>Conoidasida</taxon>
        <taxon>Coccidia</taxon>
        <taxon>Eucoccidiorida</taxon>
        <taxon>Eimeriorina</taxon>
        <taxon>Sarcocystidae</taxon>
        <taxon>Neospora</taxon>
    </lineage>
</organism>
<feature type="region of interest" description="Disordered" evidence="2">
    <location>
        <begin position="1505"/>
        <end position="1526"/>
    </location>
</feature>
<feature type="compositionally biased region" description="Basic and acidic residues" evidence="2">
    <location>
        <begin position="602"/>
        <end position="616"/>
    </location>
</feature>
<gene>
    <name evidence="5" type="ORF">BN1204_036520</name>
</gene>
<feature type="compositionally biased region" description="Basic and acidic residues" evidence="2">
    <location>
        <begin position="675"/>
        <end position="690"/>
    </location>
</feature>
<dbReference type="EMBL" id="LN714483">
    <property type="protein sequence ID" value="CEL67865.1"/>
    <property type="molecule type" value="Genomic_DNA"/>
</dbReference>
<name>A0A0F7UH15_NEOCL</name>
<feature type="transmembrane region" description="Helical" evidence="3">
    <location>
        <begin position="77"/>
        <end position="97"/>
    </location>
</feature>
<evidence type="ECO:0000256" key="1">
    <source>
        <dbReference type="ARBA" id="ARBA00023002"/>
    </source>
</evidence>
<feature type="compositionally biased region" description="Low complexity" evidence="2">
    <location>
        <begin position="627"/>
        <end position="636"/>
    </location>
</feature>
<feature type="compositionally biased region" description="Low complexity" evidence="2">
    <location>
        <begin position="576"/>
        <end position="586"/>
    </location>
</feature>
<keyword evidence="3" id="KW-1133">Transmembrane helix</keyword>
<feature type="compositionally biased region" description="Basic and acidic residues" evidence="2">
    <location>
        <begin position="637"/>
        <end position="656"/>
    </location>
</feature>
<feature type="compositionally biased region" description="Low complexity" evidence="2">
    <location>
        <begin position="109"/>
        <end position="118"/>
    </location>
</feature>
<keyword evidence="1" id="KW-0560">Oxidoreductase</keyword>
<accession>A0A0F7UH15</accession>
<evidence type="ECO:0000259" key="4">
    <source>
        <dbReference type="Pfam" id="PF00248"/>
    </source>
</evidence>
<proteinExistence type="predicted"/>
<dbReference type="InterPro" id="IPR023210">
    <property type="entry name" value="NADP_OxRdtase_dom"/>
</dbReference>
<dbReference type="Pfam" id="PF00248">
    <property type="entry name" value="Aldo_ket_red"/>
    <property type="match status" value="1"/>
</dbReference>
<keyword evidence="3" id="KW-0812">Transmembrane</keyword>
<feature type="domain" description="NADP-dependent oxidoreductase" evidence="4">
    <location>
        <begin position="970"/>
        <end position="1244"/>
    </location>
</feature>
<feature type="region of interest" description="Disordered" evidence="2">
    <location>
        <begin position="177"/>
        <end position="203"/>
    </location>
</feature>
<evidence type="ECO:0000313" key="5">
    <source>
        <dbReference type="EMBL" id="CEL67865.1"/>
    </source>
</evidence>
<keyword evidence="3" id="KW-0472">Membrane</keyword>
<reference evidence="5" key="1">
    <citation type="journal article" date="2015" name="PLoS ONE">
        <title>Comprehensive Evaluation of Toxoplasma gondii VEG and Neospora caninum LIV Genomes with Tachyzoite Stage Transcriptome and Proteome Defines Novel Transcript Features.</title>
        <authorList>
            <person name="Ramaprasad A."/>
            <person name="Mourier T."/>
            <person name="Naeem R."/>
            <person name="Malas T.B."/>
            <person name="Moussa E."/>
            <person name="Panigrahi A."/>
            <person name="Vermont S.J."/>
            <person name="Otto T.D."/>
            <person name="Wastling J."/>
            <person name="Pain A."/>
        </authorList>
    </citation>
    <scope>NUCLEOTIDE SEQUENCE</scope>
    <source>
        <strain evidence="5">Liverpool</strain>
    </source>
</reference>
<dbReference type="InterPro" id="IPR050523">
    <property type="entry name" value="AKR_Detox_Biosynth"/>
</dbReference>
<evidence type="ECO:0000256" key="3">
    <source>
        <dbReference type="SAM" id="Phobius"/>
    </source>
</evidence>
<dbReference type="Gene3D" id="3.20.20.100">
    <property type="entry name" value="NADP-dependent oxidoreductase domain"/>
    <property type="match status" value="1"/>
</dbReference>
<evidence type="ECO:0000256" key="2">
    <source>
        <dbReference type="SAM" id="MobiDB-lite"/>
    </source>
</evidence>
<sequence length="1526" mass="169166">MNGDSEASWRTGCFGSGAVAALSSAPEGEKIVKEETAFLRLDRTPETGLQLRTHLQAACVPRLGAVDRRRSKTVSRCSFLFFLFIACLSLFAPRSAMRPRGPRARMQLPSSAPPSSSLSCSRTAAFPARLSGLSLHSDFNVADSFSSPLPSSSFPAPVRSSPCLAVLHNLIVTRPSEEALEGEEEEEGCRARASGAKKLEGQPEAEDQNLSFVSFWLRRLSRILRPFAFSLGASLLSRLANLPFDFSRFSLSALSRERKPCTRPGDEPLAGDRSVLDRLAFPTFLLRVSALAVPAAVSQSPSAVTPLSPVGPVGKGSAISAKPHVFRTQPSASRPSRAALSQPLPACRASSCSTFLRSSSRCPPPSASSFPSSSPPPSPFASGLPASLPFSLARLSSLSSSRAAAVSRGARSDGRRACGRVAGLLFPGRIRRRVNGEAWKQSLHSRIFRSEFQGARRLPLCLLARARPTQNRPWLRGRTKQLGADTKPRDRSSMFLRCSARPFFVFSAPAVSRSSFRLCRYTSASSARPQLPSRLAPSSCAFPSFSSASGKLRDGPSGSAESFQRTEGSIEAHPQSGGNSTSNGGSEKPATPRARAGAQNAKHGEERPERARRGGGEEPEGVNASDGSSSVSVGSRRPPECAEKRGEDASIADSKEGASVSAVSPGPLRRQTPSPEERQETGKDDKETKRQPLPPSLRMSAREIGRRFRRAALQEQHRAHIAKACFPVEAVFQHPDLLNGLPFRRLGGPPPPRPVGASAPAARGCARQFGKDSQSAESGKGSADAGVKSAERILGGEACQGAKGLLVSGLCLGTSMMGSPAMIDDADAIELLHCAYGEYGINFFDVGELDPIPFSPATHGRGHVEVLRPFLREHQARAASQTACATGASSVESEMRQIRISARILSGSLSGFREERGALKRAMREAEERRETTGVRWAWGEHDPDEIGGAGERRSQEADEIWGRERGWWTRKDRQERRMQRDHVEEAVDNLLLRLGVDAIDLLQFDAPHRYVPRHELGEDTYCWGLEREDDVAIEEQLTILQHLVDKGKVRYLGLSNETPWGVFKWCSAADQMGLSRVASVQTLYNIMHRNEFESSGFPEMLWNMNVPLLAYGVLAGGILTSKYLDPERFNPRGPDERLGQDEWDNAVATYRTQLPEDSGYLSYGPANGRCNKWKETYLTHRSVWGQWLTGELVKAARQFGLTATQLALSWVYTRPFLGSAIIGPRTIGQLRDAVRALNYPLPPALENDLHELFLRFRAPTMGGPQVGTVLEDLDHGQLISQSEFMKWGRQPIWSGGRYWPNWPQPLVAEKVDYLRKREELIEVRAAAADTDDPSDDGAFNVRMWKEMLEDRRPGEYFAVKEQKLFGWDEKKFADMDWKNLTRHERESQDHSDFHFVWRGDKIYRENTTEAMRNFYRNKKAICDVMHRNIMQFQDIYSNMERTPGLWCSMWNEWDYDLIDKRLRERHGIDILDKKVWKLVGDIPDKERRRRLEFTEPFWYWEDGGQPDMPWEHATGEDVTDGGTQP</sequence>